<proteinExistence type="predicted"/>
<sequence>MALMYLSIILSILLAINSVISSSFIKVNVIDIRHNYAGVYLPLALSVISETEYYRNSTNEARIILDDNFWKQDLIYDTNIYYNLVVFKNETLRLHLDVGPHYSITNKDEISIIVLHLKLISKYKNIDNCQITSTDNVNFILCDKVSCSNITNHENSTLNLYDNHSDKVYTIDHKVLRCHLILKCSFIDSLLIPNCYTVLGLLIINMFFYICILLSCCFIYSTYIIISRTIHKEIVIKKENSRIKIDKYKRSRIVNGRAPNKTRRIKENKYLFHSLVIFCVCFKFGDCCDITIDSSIMIHINNDTYSKTTMTLNNNWPMACFQDQNVTTQYVRLVNEKHVCSYVTDYYTPRYSVQTIEDWRCSGAGYCEDGIFSTSKLNKTKIYFDFKRKPSPFDGCFYASDECVRINYEFSRLNSPCATVHCSSINTILVVEVSIQTSQGLKHSVVQLHNDEYLDFHGIKILARNVEHTGLTNKLLKCEEKIYTKHVNNLGIYNGKLFGLLQCESYSDANNLNLNKCHTDPSEYVKIIDGTHLFRNPDKITLFDDLHLGHKITDDIGDVLSIQIPDFYQIDILKPSVNIEKGVLLNSNGFITDIYIDGVADGFETARITYKCNITKTSFGLECFLNEPIHLPCFQKEVQFNITISAKYINLNRECTLNTAMGLNSHVKVHTNLKHLTIDLPTQRYDIISKTYPTDSIWPNFSFKALFLSYFFENSYFLIPLILIIIIIIIFKIINALK</sequence>
<organism evidence="2">
    <name type="scientific">Solenopsis invicta virus 14</name>
    <dbReference type="NCBI Taxonomy" id="2810810"/>
    <lineage>
        <taxon>Viruses</taxon>
        <taxon>Riboviria</taxon>
        <taxon>Orthornavirae</taxon>
        <taxon>Negarnaviricota</taxon>
        <taxon>Polyploviricotina</taxon>
        <taxon>Bunyaviricetes</taxon>
        <taxon>Hareavirales</taxon>
        <taxon>Phenuiviridae</taxon>
        <taxon>Horwuvirus</taxon>
        <taxon>Horwuvirus solenopsidis</taxon>
    </lineage>
</organism>
<protein>
    <submittedName>
        <fullName evidence="2">Glycoprotein</fullName>
    </submittedName>
</protein>
<dbReference type="EMBL" id="MT860247">
    <property type="protein sequence ID" value="QRK69423.1"/>
    <property type="molecule type" value="Genomic_RNA"/>
</dbReference>
<name>A0A891H2C7_9VIRU</name>
<keyword evidence="1" id="KW-0472">Membrane</keyword>
<feature type="transmembrane region" description="Helical" evidence="1">
    <location>
        <begin position="198"/>
        <end position="226"/>
    </location>
</feature>
<reference evidence="2" key="1">
    <citation type="submission" date="2020-08" db="EMBL/GenBank/DDBJ databases">
        <authorList>
            <person name="Xavier C.A.D."/>
            <person name="Allen M.L."/>
            <person name="Whitfield A.E."/>
        </authorList>
    </citation>
    <scope>NUCLEOTIDE SEQUENCE</scope>
    <source>
        <strain evidence="2">Y05:Florida</strain>
    </source>
</reference>
<keyword evidence="1" id="KW-0812">Transmembrane</keyword>
<evidence type="ECO:0000256" key="1">
    <source>
        <dbReference type="SAM" id="Phobius"/>
    </source>
</evidence>
<evidence type="ECO:0000313" key="2">
    <source>
        <dbReference type="EMBL" id="QRK69423.1"/>
    </source>
</evidence>
<gene>
    <name evidence="2" type="primary">GP</name>
</gene>
<keyword evidence="1" id="KW-1133">Transmembrane helix</keyword>
<feature type="transmembrane region" description="Helical" evidence="1">
    <location>
        <begin position="716"/>
        <end position="734"/>
    </location>
</feature>
<accession>A0A891H2C7</accession>